<evidence type="ECO:0000313" key="6">
    <source>
        <dbReference type="RefSeq" id="XP_012935247.1"/>
    </source>
</evidence>
<dbReference type="PROSITE" id="PS50405">
    <property type="entry name" value="GST_CTER"/>
    <property type="match status" value="1"/>
</dbReference>
<dbReference type="InterPro" id="IPR036249">
    <property type="entry name" value="Thioredoxin-like_sf"/>
</dbReference>
<evidence type="ECO:0000259" key="3">
    <source>
        <dbReference type="PROSITE" id="PS50404"/>
    </source>
</evidence>
<reference evidence="6" key="1">
    <citation type="submission" date="2025-08" db="UniProtKB">
        <authorList>
            <consortium name="RefSeq"/>
        </authorList>
    </citation>
    <scope>IDENTIFICATION</scope>
</reference>
<name>A0ABM0ZVC3_APLCA</name>
<organism evidence="5 6">
    <name type="scientific">Aplysia californica</name>
    <name type="common">California sea hare</name>
    <dbReference type="NCBI Taxonomy" id="6500"/>
    <lineage>
        <taxon>Eukaryota</taxon>
        <taxon>Metazoa</taxon>
        <taxon>Spiralia</taxon>
        <taxon>Lophotrochozoa</taxon>
        <taxon>Mollusca</taxon>
        <taxon>Gastropoda</taxon>
        <taxon>Heterobranchia</taxon>
        <taxon>Euthyneura</taxon>
        <taxon>Tectipleura</taxon>
        <taxon>Aplysiida</taxon>
        <taxon>Aplysioidea</taxon>
        <taxon>Aplysiidae</taxon>
        <taxon>Aplysia</taxon>
    </lineage>
</organism>
<evidence type="ECO:0000256" key="2">
    <source>
        <dbReference type="ARBA" id="ARBA00022490"/>
    </source>
</evidence>
<dbReference type="RefSeq" id="XP_012935247.1">
    <property type="nucleotide sequence ID" value="XM_013079793.2"/>
</dbReference>
<dbReference type="PANTHER" id="PTHR43917">
    <property type="match status" value="1"/>
</dbReference>
<dbReference type="InterPro" id="IPR040079">
    <property type="entry name" value="Glutathione_S-Trfase"/>
</dbReference>
<accession>A0ABM0ZVC3</accession>
<dbReference type="Gene3D" id="3.40.30.10">
    <property type="entry name" value="Glutaredoxin"/>
    <property type="match status" value="1"/>
</dbReference>
<keyword evidence="5" id="KW-1185">Reference proteome</keyword>
<dbReference type="CDD" id="cd00570">
    <property type="entry name" value="GST_N_family"/>
    <property type="match status" value="1"/>
</dbReference>
<dbReference type="SUPFAM" id="SSF47616">
    <property type="entry name" value="GST C-terminal domain-like"/>
    <property type="match status" value="1"/>
</dbReference>
<dbReference type="Gene3D" id="1.20.1050.10">
    <property type="match status" value="1"/>
</dbReference>
<feature type="domain" description="GST C-terminal" evidence="4">
    <location>
        <begin position="97"/>
        <end position="236"/>
    </location>
</feature>
<evidence type="ECO:0000259" key="4">
    <source>
        <dbReference type="PROSITE" id="PS50405"/>
    </source>
</evidence>
<protein>
    <submittedName>
        <fullName evidence="6">Glutathione S-transferase theta-1</fullName>
    </submittedName>
</protein>
<dbReference type="SFLD" id="SFLDS00019">
    <property type="entry name" value="Glutathione_Transferase_(cytos"/>
    <property type="match status" value="1"/>
</dbReference>
<dbReference type="InterPro" id="IPR036282">
    <property type="entry name" value="Glutathione-S-Trfase_C_sf"/>
</dbReference>
<gene>
    <name evidence="6" type="primary">LOC106011156</name>
</gene>
<dbReference type="Pfam" id="PF13417">
    <property type="entry name" value="GST_N_3"/>
    <property type="match status" value="1"/>
</dbReference>
<proteinExistence type="predicted"/>
<feature type="domain" description="GST N-terminal" evidence="3">
    <location>
        <begin position="11"/>
        <end position="92"/>
    </location>
</feature>
<keyword evidence="2" id="KW-0963">Cytoplasm</keyword>
<dbReference type="PROSITE" id="PS50404">
    <property type="entry name" value="GST_NTER"/>
    <property type="match status" value="1"/>
</dbReference>
<evidence type="ECO:0000313" key="5">
    <source>
        <dbReference type="Proteomes" id="UP000694888"/>
    </source>
</evidence>
<dbReference type="PANTHER" id="PTHR43917:SF8">
    <property type="entry name" value="GH16740P-RELATED"/>
    <property type="match status" value="1"/>
</dbReference>
<dbReference type="SUPFAM" id="SSF52833">
    <property type="entry name" value="Thioredoxin-like"/>
    <property type="match status" value="1"/>
</dbReference>
<dbReference type="GeneID" id="106011156"/>
<dbReference type="Pfam" id="PF00043">
    <property type="entry name" value="GST_C"/>
    <property type="match status" value="1"/>
</dbReference>
<sequence>MDKTEETTVTKPVHLYLVRISPPCRIVWLYMLQHDIPHQLIDVDFNQARPDLPDAIKGLPHLEVPIMIHRDNVVFEAPAILQYLAREFTGHLGFGPGQQVRLLSESLVSWACGELHRCIGYNYVYPQFLERYALPDHEANEAMVEFSLNRVTTLLETLEKRYLQKSPYLTGQRVTIADSAVATVLVQLQWPGFSFKLWPNVLTWLHRVEHVDFWDTVHQVHSDFLGELLKCRYKFE</sequence>
<dbReference type="InterPro" id="IPR004046">
    <property type="entry name" value="GST_C"/>
</dbReference>
<evidence type="ECO:0000256" key="1">
    <source>
        <dbReference type="ARBA" id="ARBA00004496"/>
    </source>
</evidence>
<comment type="subcellular location">
    <subcellularLocation>
        <location evidence="1">Cytoplasm</location>
    </subcellularLocation>
</comment>
<dbReference type="InterPro" id="IPR051369">
    <property type="entry name" value="GST_Theta"/>
</dbReference>
<dbReference type="InterPro" id="IPR004045">
    <property type="entry name" value="Glutathione_S-Trfase_N"/>
</dbReference>
<dbReference type="Proteomes" id="UP000694888">
    <property type="component" value="Unplaced"/>
</dbReference>
<dbReference type="InterPro" id="IPR010987">
    <property type="entry name" value="Glutathione-S-Trfase_C-like"/>
</dbReference>